<dbReference type="RefSeq" id="WP_308913472.1">
    <property type="nucleotide sequence ID" value="NZ_JAVGVR010000001.1"/>
</dbReference>
<evidence type="ECO:0000313" key="2">
    <source>
        <dbReference type="Proteomes" id="UP001178888"/>
    </source>
</evidence>
<protein>
    <submittedName>
        <fullName evidence="1">Uncharacterized protein</fullName>
    </submittedName>
</protein>
<comment type="caution">
    <text evidence="1">The sequence shown here is derived from an EMBL/GenBank/DDBJ whole genome shotgun (WGS) entry which is preliminary data.</text>
</comment>
<evidence type="ECO:0000313" key="1">
    <source>
        <dbReference type="EMBL" id="MDQ6598086.1"/>
    </source>
</evidence>
<dbReference type="Proteomes" id="UP001178888">
    <property type="component" value="Unassembled WGS sequence"/>
</dbReference>
<gene>
    <name evidence="1" type="ORF">RCG21_17280</name>
</gene>
<sequence length="56" mass="6761">MMELGVQSLVHKQIYSKQVIREEKDFVFIEQFECRVKYRNLTKAGLLRLPSFVEWV</sequence>
<name>A0AA90R851_9BACI</name>
<dbReference type="EMBL" id="JAVGVR010000001">
    <property type="protein sequence ID" value="MDQ6598086.1"/>
    <property type="molecule type" value="Genomic_DNA"/>
</dbReference>
<reference evidence="1" key="1">
    <citation type="submission" date="2023-08" db="EMBL/GenBank/DDBJ databases">
        <title>Nitrogen cycling bacteria in agricultural field soils.</title>
        <authorList>
            <person name="Jang J."/>
        </authorList>
    </citation>
    <scope>NUCLEOTIDE SEQUENCE</scope>
    <source>
        <strain evidence="1">PS3-36</strain>
    </source>
</reference>
<proteinExistence type="predicted"/>
<keyword evidence="2" id="KW-1185">Reference proteome</keyword>
<accession>A0AA90R851</accession>
<organism evidence="1 2">
    <name type="scientific">Bacillus salipaludis</name>
    <dbReference type="NCBI Taxonomy" id="2547811"/>
    <lineage>
        <taxon>Bacteria</taxon>
        <taxon>Bacillati</taxon>
        <taxon>Bacillota</taxon>
        <taxon>Bacilli</taxon>
        <taxon>Bacillales</taxon>
        <taxon>Bacillaceae</taxon>
        <taxon>Bacillus</taxon>
    </lineage>
</organism>
<dbReference type="AlphaFoldDB" id="A0AA90R851"/>